<gene>
    <name evidence="1" type="ORF">QD47_19475</name>
</gene>
<protein>
    <submittedName>
        <fullName evidence="1">Uncharacterized protein</fullName>
    </submittedName>
</protein>
<name>A0A0D7WXU2_9BACL</name>
<organism evidence="1 2">
    <name type="scientific">Paenibacillus terrae</name>
    <dbReference type="NCBI Taxonomy" id="159743"/>
    <lineage>
        <taxon>Bacteria</taxon>
        <taxon>Bacillati</taxon>
        <taxon>Bacillota</taxon>
        <taxon>Bacilli</taxon>
        <taxon>Bacillales</taxon>
        <taxon>Paenibacillaceae</taxon>
        <taxon>Paenibacillus</taxon>
    </lineage>
</organism>
<dbReference type="OrthoDB" id="10006246at2"/>
<dbReference type="RefSeq" id="WP_044647696.1">
    <property type="nucleotide sequence ID" value="NZ_JTHP01000044.1"/>
</dbReference>
<proteinExistence type="predicted"/>
<accession>A0A0D7WXU2</accession>
<reference evidence="1 2" key="1">
    <citation type="submission" date="2014-11" db="EMBL/GenBank/DDBJ databases">
        <title>Draft Genome Sequences of Paenibacillus polymyxa NRRL B-30509 and Paenibacillus terrae NRRL B-30644, Strains from a Poultry Environment that Produce Tridecaptin A and Paenicidins.</title>
        <authorList>
            <person name="van Belkum M.J."/>
            <person name="Lohans C.T."/>
            <person name="Vederas J.C."/>
        </authorList>
    </citation>
    <scope>NUCLEOTIDE SEQUENCE [LARGE SCALE GENOMIC DNA]</scope>
    <source>
        <strain evidence="1 2">NRRL B-30644</strain>
    </source>
</reference>
<dbReference type="Proteomes" id="UP000032534">
    <property type="component" value="Unassembled WGS sequence"/>
</dbReference>
<dbReference type="PATRIC" id="fig|159743.3.peg.4341"/>
<dbReference type="EMBL" id="JTHP01000044">
    <property type="protein sequence ID" value="KJD43990.1"/>
    <property type="molecule type" value="Genomic_DNA"/>
</dbReference>
<keyword evidence="2" id="KW-1185">Reference proteome</keyword>
<evidence type="ECO:0000313" key="2">
    <source>
        <dbReference type="Proteomes" id="UP000032534"/>
    </source>
</evidence>
<sequence>MNEQTALRALTQLTGRSEDQFLLTADHGNLGLVFTKEGEDFYVQLEAEFAKNPPEEIVAVQIVGTFEGITVYCEQQIQDVDNKKQLVAKDELGFYRLLESSDGKLFDIVVDKVKAESRKAAWDYFKLKGLVFSYHPLQIQDPITSKIEIFNQKLMAMDASSEDYKLVDLPTELLLTKEKLDAWKKAADAGALIVGGVDCRYLIVVKEVKPIEGGLVDQTYGFLNIDDAGWTLCEPSFPSTDELIEWFAFNLENPIVEVISSNLVEYLLSPDAKIFVELA</sequence>
<dbReference type="AlphaFoldDB" id="A0A0D7WXU2"/>
<comment type="caution">
    <text evidence="1">The sequence shown here is derived from an EMBL/GenBank/DDBJ whole genome shotgun (WGS) entry which is preliminary data.</text>
</comment>
<evidence type="ECO:0000313" key="1">
    <source>
        <dbReference type="EMBL" id="KJD43990.1"/>
    </source>
</evidence>